<dbReference type="GO" id="GO:0005524">
    <property type="term" value="F:ATP binding"/>
    <property type="evidence" value="ECO:0007669"/>
    <property type="project" value="UniProtKB-KW"/>
</dbReference>
<dbReference type="GO" id="GO:0004527">
    <property type="term" value="F:exonuclease activity"/>
    <property type="evidence" value="ECO:0007669"/>
    <property type="project" value="UniProtKB-KW"/>
</dbReference>
<evidence type="ECO:0000256" key="1">
    <source>
        <dbReference type="ARBA" id="ARBA00022722"/>
    </source>
</evidence>
<evidence type="ECO:0000256" key="3">
    <source>
        <dbReference type="ARBA" id="ARBA00022763"/>
    </source>
</evidence>
<evidence type="ECO:0000256" key="9">
    <source>
        <dbReference type="ARBA" id="ARBA00023204"/>
    </source>
</evidence>
<keyword evidence="5" id="KW-0347">Helicase</keyword>
<dbReference type="GO" id="GO:0006281">
    <property type="term" value="P:DNA repair"/>
    <property type="evidence" value="ECO:0007669"/>
    <property type="project" value="UniProtKB-KW"/>
</dbReference>
<proteinExistence type="predicted"/>
<reference evidence="10" key="1">
    <citation type="submission" date="2018-05" db="EMBL/GenBank/DDBJ databases">
        <authorList>
            <person name="Lanie J.A."/>
            <person name="Ng W.-L."/>
            <person name="Kazmierczak K.M."/>
            <person name="Andrzejewski T.M."/>
            <person name="Davidsen T.M."/>
            <person name="Wayne K.J."/>
            <person name="Tettelin H."/>
            <person name="Glass J.I."/>
            <person name="Rusch D."/>
            <person name="Podicherti R."/>
            <person name="Tsui H.-C.T."/>
            <person name="Winkler M.E."/>
        </authorList>
    </citation>
    <scope>NUCLEOTIDE SEQUENCE</scope>
</reference>
<keyword evidence="3" id="KW-0227">DNA damage</keyword>
<gene>
    <name evidence="10" type="ORF">METZ01_LOCUS471621</name>
</gene>
<keyword evidence="9" id="KW-0234">DNA repair</keyword>
<evidence type="ECO:0000256" key="8">
    <source>
        <dbReference type="ARBA" id="ARBA00023125"/>
    </source>
</evidence>
<dbReference type="SUPFAM" id="SSF52540">
    <property type="entry name" value="P-loop containing nucleoside triphosphate hydrolases"/>
    <property type="match status" value="1"/>
</dbReference>
<dbReference type="Gene3D" id="3.40.50.10930">
    <property type="match status" value="1"/>
</dbReference>
<keyword evidence="6" id="KW-0269">Exonuclease</keyword>
<evidence type="ECO:0000256" key="7">
    <source>
        <dbReference type="ARBA" id="ARBA00022840"/>
    </source>
</evidence>
<dbReference type="GO" id="GO:0004386">
    <property type="term" value="F:helicase activity"/>
    <property type="evidence" value="ECO:0007669"/>
    <property type="project" value="UniProtKB-KW"/>
</dbReference>
<dbReference type="InterPro" id="IPR013986">
    <property type="entry name" value="DExx_box_DNA_helicase_dom_sf"/>
</dbReference>
<evidence type="ECO:0000256" key="4">
    <source>
        <dbReference type="ARBA" id="ARBA00022801"/>
    </source>
</evidence>
<keyword evidence="1" id="KW-0540">Nuclease</keyword>
<dbReference type="GO" id="GO:0006310">
    <property type="term" value="P:DNA recombination"/>
    <property type="evidence" value="ECO:0007669"/>
    <property type="project" value="TreeGrafter"/>
</dbReference>
<feature type="non-terminal residue" evidence="10">
    <location>
        <position position="246"/>
    </location>
</feature>
<dbReference type="PANTHER" id="PTHR30591:SF1">
    <property type="entry name" value="RECBCD ENZYME SUBUNIT RECC"/>
    <property type="match status" value="1"/>
</dbReference>
<keyword evidence="2" id="KW-0547">Nucleotide-binding</keyword>
<dbReference type="InterPro" id="IPR027417">
    <property type="entry name" value="P-loop_NTPase"/>
</dbReference>
<dbReference type="Gene3D" id="1.10.10.160">
    <property type="match status" value="1"/>
</dbReference>
<dbReference type="PANTHER" id="PTHR30591">
    <property type="entry name" value="RECBCD ENZYME SUBUNIT RECC"/>
    <property type="match status" value="1"/>
</dbReference>
<evidence type="ECO:0000256" key="2">
    <source>
        <dbReference type="ARBA" id="ARBA00022741"/>
    </source>
</evidence>
<dbReference type="EMBL" id="UINC01200056">
    <property type="protein sequence ID" value="SVE18767.1"/>
    <property type="molecule type" value="Genomic_DNA"/>
</dbReference>
<evidence type="ECO:0000256" key="5">
    <source>
        <dbReference type="ARBA" id="ARBA00022806"/>
    </source>
</evidence>
<organism evidence="10">
    <name type="scientific">marine metagenome</name>
    <dbReference type="NCBI Taxonomy" id="408172"/>
    <lineage>
        <taxon>unclassified sequences</taxon>
        <taxon>metagenomes</taxon>
        <taxon>ecological metagenomes</taxon>
    </lineage>
</organism>
<evidence type="ECO:0000313" key="10">
    <source>
        <dbReference type="EMBL" id="SVE18767.1"/>
    </source>
</evidence>
<evidence type="ECO:0000256" key="6">
    <source>
        <dbReference type="ARBA" id="ARBA00022839"/>
    </source>
</evidence>
<keyword evidence="8" id="KW-0238">DNA-binding</keyword>
<accession>A0A383BF62</accession>
<protein>
    <submittedName>
        <fullName evidence="10">Uncharacterized protein</fullName>
    </submittedName>
</protein>
<name>A0A383BF62_9ZZZZ</name>
<feature type="non-terminal residue" evidence="10">
    <location>
        <position position="1"/>
    </location>
</feature>
<sequence>EELCTSLKGVIAEPAGSPITPETIVVQSRSMQDWLSMELARRTGITANLSYPFPHTLIEQAYQSIEGIDSEDKWPGQGQLLWNLLEKIRSDLQNPEYKCIAEYLAGDEQGTRGYQLAQNIAGLFDKYSHFRPQMALEWDQDPKGEWQAKLWNSIISAAGITHPAIMAGRIKKALETGTIDLDKLPRRISLFGIPSLSPLYLDIFGMLSEHIEVHLFLLSPCREYWADIADLVQRKKVARQQQQNGE</sequence>
<dbReference type="Pfam" id="PF04257">
    <property type="entry name" value="Exonuc_V_gamma"/>
    <property type="match status" value="1"/>
</dbReference>
<dbReference type="GO" id="GO:0003677">
    <property type="term" value="F:DNA binding"/>
    <property type="evidence" value="ECO:0007669"/>
    <property type="project" value="UniProtKB-KW"/>
</dbReference>
<keyword evidence="4" id="KW-0378">Hydrolase</keyword>
<keyword evidence="7" id="KW-0067">ATP-binding</keyword>
<dbReference type="AlphaFoldDB" id="A0A383BF62"/>